<dbReference type="InterPro" id="IPR014284">
    <property type="entry name" value="RNA_pol_sigma-70_dom"/>
</dbReference>
<dbReference type="Gene3D" id="1.10.10.10">
    <property type="entry name" value="Winged helix-like DNA-binding domain superfamily/Winged helix DNA-binding domain"/>
    <property type="match status" value="1"/>
</dbReference>
<gene>
    <name evidence="8" type="ORF">CF394_06005</name>
</gene>
<evidence type="ECO:0000259" key="7">
    <source>
        <dbReference type="Pfam" id="PF08281"/>
    </source>
</evidence>
<feature type="domain" description="RNA polymerase sigma factor 70 region 4 type 2" evidence="7">
    <location>
        <begin position="93"/>
        <end position="144"/>
    </location>
</feature>
<sequence>MQFELIAEAYQPMISSILRKTSIYRDHELFRQAALIALWKAWGNYEESKGSFAGYAYRSMYGAVLDELKKSSKDVPMQDDFFANASIDVQTHKFQELIIELPPLLQEILLLSYYEGYTAEEISERIGLSVPGVKKRKKSALIKLREFYKSDSE</sequence>
<keyword evidence="9" id="KW-1185">Reference proteome</keyword>
<dbReference type="Proteomes" id="UP000217065">
    <property type="component" value="Unassembled WGS sequence"/>
</dbReference>
<evidence type="ECO:0000256" key="3">
    <source>
        <dbReference type="ARBA" id="ARBA00023082"/>
    </source>
</evidence>
<dbReference type="Pfam" id="PF04542">
    <property type="entry name" value="Sigma70_r2"/>
    <property type="match status" value="1"/>
</dbReference>
<evidence type="ECO:0000313" key="8">
    <source>
        <dbReference type="EMBL" id="OZS78310.1"/>
    </source>
</evidence>
<dbReference type="NCBIfam" id="TIGR02937">
    <property type="entry name" value="sigma70-ECF"/>
    <property type="match status" value="1"/>
</dbReference>
<evidence type="ECO:0000259" key="6">
    <source>
        <dbReference type="Pfam" id="PF04542"/>
    </source>
</evidence>
<evidence type="ECO:0008006" key="10">
    <source>
        <dbReference type="Google" id="ProtNLM"/>
    </source>
</evidence>
<dbReference type="InterPro" id="IPR039425">
    <property type="entry name" value="RNA_pol_sigma-70-like"/>
</dbReference>
<proteinExistence type="inferred from homology"/>
<dbReference type="SUPFAM" id="SSF88946">
    <property type="entry name" value="Sigma2 domain of RNA polymerase sigma factors"/>
    <property type="match status" value="1"/>
</dbReference>
<dbReference type="PANTHER" id="PTHR43133">
    <property type="entry name" value="RNA POLYMERASE ECF-TYPE SIGMA FACTO"/>
    <property type="match status" value="1"/>
</dbReference>
<dbReference type="InterPro" id="IPR036388">
    <property type="entry name" value="WH-like_DNA-bd_sf"/>
</dbReference>
<accession>A0A264W408</accession>
<evidence type="ECO:0000313" key="9">
    <source>
        <dbReference type="Proteomes" id="UP000217065"/>
    </source>
</evidence>
<reference evidence="8 9" key="1">
    <citation type="submission" date="2017-07" db="EMBL/GenBank/DDBJ databases">
        <title>Tetzosporium hominis gen.nov. sp.nov.</title>
        <authorList>
            <person name="Tetz G."/>
            <person name="Tetz V."/>
        </authorList>
    </citation>
    <scope>NUCLEOTIDE SEQUENCE [LARGE SCALE GENOMIC DNA]</scope>
    <source>
        <strain evidence="8 9">VT-49</strain>
    </source>
</reference>
<dbReference type="InterPro" id="IPR007627">
    <property type="entry name" value="RNA_pol_sigma70_r2"/>
</dbReference>
<protein>
    <recommendedName>
        <fullName evidence="10">RNA polymerase subunit sigma-24</fullName>
    </recommendedName>
</protein>
<organism evidence="8 9">
    <name type="scientific">Tetzosporium hominis</name>
    <dbReference type="NCBI Taxonomy" id="2020506"/>
    <lineage>
        <taxon>Bacteria</taxon>
        <taxon>Bacillati</taxon>
        <taxon>Bacillota</taxon>
        <taxon>Bacilli</taxon>
        <taxon>Bacillales</taxon>
        <taxon>Caryophanaceae</taxon>
        <taxon>Tetzosporium</taxon>
    </lineage>
</organism>
<feature type="domain" description="RNA polymerase sigma-70 region 2" evidence="6">
    <location>
        <begin position="7"/>
        <end position="72"/>
    </location>
</feature>
<dbReference type="RefSeq" id="WP_094942330.1">
    <property type="nucleotide sequence ID" value="NZ_NOKQ01000196.1"/>
</dbReference>
<dbReference type="CDD" id="cd06171">
    <property type="entry name" value="Sigma70_r4"/>
    <property type="match status" value="1"/>
</dbReference>
<dbReference type="InterPro" id="IPR013324">
    <property type="entry name" value="RNA_pol_sigma_r3/r4-like"/>
</dbReference>
<keyword evidence="5" id="KW-0804">Transcription</keyword>
<evidence type="ECO:0000256" key="2">
    <source>
        <dbReference type="ARBA" id="ARBA00023015"/>
    </source>
</evidence>
<dbReference type="PANTHER" id="PTHR43133:SF8">
    <property type="entry name" value="RNA POLYMERASE SIGMA FACTOR HI_1459-RELATED"/>
    <property type="match status" value="1"/>
</dbReference>
<dbReference type="GO" id="GO:0006352">
    <property type="term" value="P:DNA-templated transcription initiation"/>
    <property type="evidence" value="ECO:0007669"/>
    <property type="project" value="InterPro"/>
</dbReference>
<dbReference type="SUPFAM" id="SSF88659">
    <property type="entry name" value="Sigma3 and sigma4 domains of RNA polymerase sigma factors"/>
    <property type="match status" value="1"/>
</dbReference>
<evidence type="ECO:0000256" key="1">
    <source>
        <dbReference type="ARBA" id="ARBA00010641"/>
    </source>
</evidence>
<dbReference type="GO" id="GO:0016987">
    <property type="term" value="F:sigma factor activity"/>
    <property type="evidence" value="ECO:0007669"/>
    <property type="project" value="UniProtKB-KW"/>
</dbReference>
<evidence type="ECO:0000256" key="5">
    <source>
        <dbReference type="ARBA" id="ARBA00023163"/>
    </source>
</evidence>
<dbReference type="InterPro" id="IPR013249">
    <property type="entry name" value="RNA_pol_sigma70_r4_t2"/>
</dbReference>
<evidence type="ECO:0000256" key="4">
    <source>
        <dbReference type="ARBA" id="ARBA00023125"/>
    </source>
</evidence>
<keyword evidence="2" id="KW-0805">Transcription regulation</keyword>
<name>A0A264W408_9BACL</name>
<dbReference type="EMBL" id="NOKQ01000196">
    <property type="protein sequence ID" value="OZS78310.1"/>
    <property type="molecule type" value="Genomic_DNA"/>
</dbReference>
<dbReference type="InterPro" id="IPR013325">
    <property type="entry name" value="RNA_pol_sigma_r2"/>
</dbReference>
<comment type="caution">
    <text evidence="8">The sequence shown here is derived from an EMBL/GenBank/DDBJ whole genome shotgun (WGS) entry which is preliminary data.</text>
</comment>
<keyword evidence="4" id="KW-0238">DNA-binding</keyword>
<dbReference type="GO" id="GO:0003677">
    <property type="term" value="F:DNA binding"/>
    <property type="evidence" value="ECO:0007669"/>
    <property type="project" value="UniProtKB-KW"/>
</dbReference>
<dbReference type="Gene3D" id="1.10.1740.10">
    <property type="match status" value="1"/>
</dbReference>
<keyword evidence="3" id="KW-0731">Sigma factor</keyword>
<dbReference type="AlphaFoldDB" id="A0A264W408"/>
<dbReference type="Pfam" id="PF08281">
    <property type="entry name" value="Sigma70_r4_2"/>
    <property type="match status" value="1"/>
</dbReference>
<dbReference type="OrthoDB" id="9783788at2"/>
<comment type="similarity">
    <text evidence="1">Belongs to the sigma-70 factor family. ECF subfamily.</text>
</comment>